<evidence type="ECO:0000256" key="1">
    <source>
        <dbReference type="ARBA" id="ARBA00009861"/>
    </source>
</evidence>
<dbReference type="Proteomes" id="UP001293593">
    <property type="component" value="Unassembled WGS sequence"/>
</dbReference>
<accession>A0AAE1TAQ7</accession>
<evidence type="ECO:0000313" key="5">
    <source>
        <dbReference type="Proteomes" id="UP001293593"/>
    </source>
</evidence>
<gene>
    <name evidence="4" type="ORF">QN277_016318</name>
</gene>
<evidence type="ECO:0000313" key="4">
    <source>
        <dbReference type="EMBL" id="KAK4278478.1"/>
    </source>
</evidence>
<protein>
    <recommendedName>
        <fullName evidence="6">BAHD acyltransferase</fullName>
    </recommendedName>
</protein>
<name>A0AAE1TAQ7_9FABA</name>
<evidence type="ECO:0000256" key="2">
    <source>
        <dbReference type="ARBA" id="ARBA00022679"/>
    </source>
</evidence>
<dbReference type="InterPro" id="IPR023213">
    <property type="entry name" value="CAT-like_dom_sf"/>
</dbReference>
<comment type="caution">
    <text evidence="4">The sequence shown here is derived from an EMBL/GenBank/DDBJ whole genome shotgun (WGS) entry which is preliminary data.</text>
</comment>
<proteinExistence type="inferred from homology"/>
<dbReference type="EMBL" id="JAWXYG010000003">
    <property type="protein sequence ID" value="KAK4278478.1"/>
    <property type="molecule type" value="Genomic_DNA"/>
</dbReference>
<dbReference type="AlphaFoldDB" id="A0AAE1TAQ7"/>
<evidence type="ECO:0008006" key="6">
    <source>
        <dbReference type="Google" id="ProtNLM"/>
    </source>
</evidence>
<keyword evidence="5" id="KW-1185">Reference proteome</keyword>
<dbReference type="PANTHER" id="PTHR31623">
    <property type="entry name" value="F21J9.9"/>
    <property type="match status" value="1"/>
</dbReference>
<organism evidence="4 5">
    <name type="scientific">Acacia crassicarpa</name>
    <name type="common">northern wattle</name>
    <dbReference type="NCBI Taxonomy" id="499986"/>
    <lineage>
        <taxon>Eukaryota</taxon>
        <taxon>Viridiplantae</taxon>
        <taxon>Streptophyta</taxon>
        <taxon>Embryophyta</taxon>
        <taxon>Tracheophyta</taxon>
        <taxon>Spermatophyta</taxon>
        <taxon>Magnoliopsida</taxon>
        <taxon>eudicotyledons</taxon>
        <taxon>Gunneridae</taxon>
        <taxon>Pentapetalae</taxon>
        <taxon>rosids</taxon>
        <taxon>fabids</taxon>
        <taxon>Fabales</taxon>
        <taxon>Fabaceae</taxon>
        <taxon>Caesalpinioideae</taxon>
        <taxon>mimosoid clade</taxon>
        <taxon>Acacieae</taxon>
        <taxon>Acacia</taxon>
    </lineage>
</organism>
<sequence>MEPQKMKVEVVSKQTIKPSSPTPQNLRIYKLSFIDQLAPIFHTRMLFFYPNIENTFSKYGCERLKTSLSETLTYFYPLAGRVKENKVVECNDEGVEFCEARVHGSVSDVLKQPDADLGHQFLPVDDAHLGSGFLVKVQVNLFDCGGLAIGVSFSHKIADASTIGSFIKAWSCTAIGCMTESMLPKYVMESHFPSMDFSEDLPPLEFKPALNCITRRYVFESSDITKLKAKASSKLVEQPTRVEAVLALIWKCATTASKINLGITKRPSKVGQAINIRKRTNPPLPETSVGNCLSNFIAETEETSDYSTDILDLQSLVAQLRKALELFSRERAHKLGDKNNAFSSLIEGWKDVELAYKEGIDFYMCTSWCRFGFYEADFGWGKPKWVSIPSMKIKNSIYLMDTHDGKGIEAWVTLIEQDMALVEKNHELLEFASLNPTII</sequence>
<dbReference type="Pfam" id="PF02458">
    <property type="entry name" value="Transferase"/>
    <property type="match status" value="1"/>
</dbReference>
<evidence type="ECO:0000256" key="3">
    <source>
        <dbReference type="ARBA" id="ARBA00023315"/>
    </source>
</evidence>
<reference evidence="4" key="1">
    <citation type="submission" date="2023-10" db="EMBL/GenBank/DDBJ databases">
        <title>Chromosome-level genome of the transformable northern wattle, Acacia crassicarpa.</title>
        <authorList>
            <person name="Massaro I."/>
            <person name="Sinha N.R."/>
            <person name="Poethig S."/>
            <person name="Leichty A.R."/>
        </authorList>
    </citation>
    <scope>NUCLEOTIDE SEQUENCE</scope>
    <source>
        <strain evidence="4">Acra3RX</strain>
        <tissue evidence="4">Leaf</tissue>
    </source>
</reference>
<comment type="similarity">
    <text evidence="1">Belongs to the plant acyltransferase family.</text>
</comment>
<keyword evidence="2" id="KW-0808">Transferase</keyword>
<dbReference type="GO" id="GO:0016746">
    <property type="term" value="F:acyltransferase activity"/>
    <property type="evidence" value="ECO:0007669"/>
    <property type="project" value="UniProtKB-KW"/>
</dbReference>
<keyword evidence="3" id="KW-0012">Acyltransferase</keyword>
<dbReference type="PANTHER" id="PTHR31623:SF122">
    <property type="entry name" value="HXXXD-TYPE ACYL-TRANSFERASE FAMILY PROTEIN"/>
    <property type="match status" value="1"/>
</dbReference>
<dbReference type="Gene3D" id="3.30.559.10">
    <property type="entry name" value="Chloramphenicol acetyltransferase-like domain"/>
    <property type="match status" value="2"/>
</dbReference>